<dbReference type="Pfam" id="PF00389">
    <property type="entry name" value="2-Hacid_dh"/>
    <property type="match status" value="1"/>
</dbReference>
<protein>
    <submittedName>
        <fullName evidence="7">D-2-hydroxyacid dehydrogenase</fullName>
    </submittedName>
</protein>
<dbReference type="PANTHER" id="PTHR43761:SF1">
    <property type="entry name" value="D-ISOMER SPECIFIC 2-HYDROXYACID DEHYDROGENASE CATALYTIC DOMAIN-CONTAINING PROTEIN-RELATED"/>
    <property type="match status" value="1"/>
</dbReference>
<name>A0ABT1BVJ6_9BACT</name>
<dbReference type="RefSeq" id="WP_252760474.1">
    <property type="nucleotide sequence ID" value="NZ_JAMXLY010000011.1"/>
</dbReference>
<dbReference type="PROSITE" id="PS00671">
    <property type="entry name" value="D_2_HYDROXYACID_DH_3"/>
    <property type="match status" value="1"/>
</dbReference>
<gene>
    <name evidence="7" type="ORF">NG821_04540</name>
</gene>
<organism evidence="7 8">
    <name type="scientific">Segatella cerevisiae</name>
    <dbReference type="NCBI Taxonomy" id="2053716"/>
    <lineage>
        <taxon>Bacteria</taxon>
        <taxon>Pseudomonadati</taxon>
        <taxon>Bacteroidota</taxon>
        <taxon>Bacteroidia</taxon>
        <taxon>Bacteroidales</taxon>
        <taxon>Prevotellaceae</taxon>
        <taxon>Segatella</taxon>
    </lineage>
</organism>
<keyword evidence="2 4" id="KW-0560">Oxidoreductase</keyword>
<dbReference type="InterPro" id="IPR050418">
    <property type="entry name" value="D-iso_2-hydroxyacid_DH_PdxB"/>
</dbReference>
<dbReference type="SUPFAM" id="SSF52283">
    <property type="entry name" value="Formate/glycerate dehydrogenase catalytic domain-like"/>
    <property type="match status" value="1"/>
</dbReference>
<dbReference type="PROSITE" id="PS00065">
    <property type="entry name" value="D_2_HYDROXYACID_DH_1"/>
    <property type="match status" value="1"/>
</dbReference>
<dbReference type="EMBL" id="JAMXLY010000011">
    <property type="protein sequence ID" value="MCO6025111.1"/>
    <property type="molecule type" value="Genomic_DNA"/>
</dbReference>
<dbReference type="Gene3D" id="3.40.50.720">
    <property type="entry name" value="NAD(P)-binding Rossmann-like Domain"/>
    <property type="match status" value="2"/>
</dbReference>
<dbReference type="InterPro" id="IPR029752">
    <property type="entry name" value="D-isomer_DH_CS1"/>
</dbReference>
<evidence type="ECO:0000256" key="1">
    <source>
        <dbReference type="ARBA" id="ARBA00005854"/>
    </source>
</evidence>
<dbReference type="InterPro" id="IPR006140">
    <property type="entry name" value="D-isomer_DH_NAD-bd"/>
</dbReference>
<sequence>MKIVDLDGYAVNPGDLSWDGLNEFGDVVVYDRSKPEEVVERAEDAEVILTNKVQITDQVMAQLPKLKYIGVLATGFNVVDTAAAKRRGIIVTNIPAYSTDSVAQMAFAHILNITNQVDHYAHLNRHGRWSRNPDFCYWDSPITELANKTIGIVGFGHIGTKVAIIARDFGMDVFVCTSKNSSDLPAGIQKTSLDGLFGVSDILSLHCPLTDGTREMINKESLKKMKKGAILINTSRGPLVNEKDVADALKSGQLGAYGADVMVSEPPAADNPLFKQPHAYLTPHIAWASKEARERLVDSCLGNVKAFVEGHPINVVNP</sequence>
<dbReference type="Pfam" id="PF02826">
    <property type="entry name" value="2-Hacid_dh_C"/>
    <property type="match status" value="1"/>
</dbReference>
<comment type="caution">
    <text evidence="7">The sequence shown here is derived from an EMBL/GenBank/DDBJ whole genome shotgun (WGS) entry which is preliminary data.</text>
</comment>
<dbReference type="CDD" id="cd12162">
    <property type="entry name" value="2-Hacid_dh_4"/>
    <property type="match status" value="1"/>
</dbReference>
<evidence type="ECO:0000256" key="2">
    <source>
        <dbReference type="ARBA" id="ARBA00023002"/>
    </source>
</evidence>
<evidence type="ECO:0000259" key="6">
    <source>
        <dbReference type="Pfam" id="PF02826"/>
    </source>
</evidence>
<keyword evidence="3" id="KW-0520">NAD</keyword>
<evidence type="ECO:0000313" key="8">
    <source>
        <dbReference type="Proteomes" id="UP001204015"/>
    </source>
</evidence>
<evidence type="ECO:0000256" key="3">
    <source>
        <dbReference type="ARBA" id="ARBA00023027"/>
    </source>
</evidence>
<evidence type="ECO:0000256" key="4">
    <source>
        <dbReference type="RuleBase" id="RU003719"/>
    </source>
</evidence>
<comment type="similarity">
    <text evidence="1 4">Belongs to the D-isomer specific 2-hydroxyacid dehydrogenase family.</text>
</comment>
<dbReference type="InterPro" id="IPR029753">
    <property type="entry name" value="D-isomer_DH_CS"/>
</dbReference>
<evidence type="ECO:0000259" key="5">
    <source>
        <dbReference type="Pfam" id="PF00389"/>
    </source>
</evidence>
<reference evidence="7 8" key="1">
    <citation type="submission" date="2022-06" db="EMBL/GenBank/DDBJ databases">
        <title>A taxonomic note on the genus Prevotella: Description of four novel genera and emended description of the genera Hallella and Xylanibacter.</title>
        <authorList>
            <person name="Hitch T.C.A."/>
        </authorList>
    </citation>
    <scope>NUCLEOTIDE SEQUENCE [LARGE SCALE GENOMIC DNA]</scope>
    <source>
        <strain evidence="7 8">DSM 100619</strain>
    </source>
</reference>
<dbReference type="InterPro" id="IPR006139">
    <property type="entry name" value="D-isomer_2_OHA_DH_cat_dom"/>
</dbReference>
<dbReference type="PROSITE" id="PS00670">
    <property type="entry name" value="D_2_HYDROXYACID_DH_2"/>
    <property type="match status" value="1"/>
</dbReference>
<feature type="domain" description="D-isomer specific 2-hydroxyacid dehydrogenase catalytic" evidence="5">
    <location>
        <begin position="23"/>
        <end position="317"/>
    </location>
</feature>
<proteinExistence type="inferred from homology"/>
<evidence type="ECO:0000313" key="7">
    <source>
        <dbReference type="EMBL" id="MCO6025111.1"/>
    </source>
</evidence>
<dbReference type="InterPro" id="IPR036291">
    <property type="entry name" value="NAD(P)-bd_dom_sf"/>
</dbReference>
<dbReference type="Proteomes" id="UP001204015">
    <property type="component" value="Unassembled WGS sequence"/>
</dbReference>
<accession>A0ABT1BVJ6</accession>
<dbReference type="SUPFAM" id="SSF51735">
    <property type="entry name" value="NAD(P)-binding Rossmann-fold domains"/>
    <property type="match status" value="1"/>
</dbReference>
<dbReference type="PANTHER" id="PTHR43761">
    <property type="entry name" value="D-ISOMER SPECIFIC 2-HYDROXYACID DEHYDROGENASE FAMILY PROTEIN (AFU_ORTHOLOGUE AFUA_1G13630)"/>
    <property type="match status" value="1"/>
</dbReference>
<feature type="domain" description="D-isomer specific 2-hydroxyacid dehydrogenase NAD-binding" evidence="6">
    <location>
        <begin position="107"/>
        <end position="286"/>
    </location>
</feature>
<keyword evidence="8" id="KW-1185">Reference proteome</keyword>